<evidence type="ECO:0000256" key="1">
    <source>
        <dbReference type="SAM" id="SignalP"/>
    </source>
</evidence>
<proteinExistence type="predicted"/>
<dbReference type="RefSeq" id="WP_254899500.1">
    <property type="nucleotide sequence ID" value="NZ_FXAM01000002.1"/>
</dbReference>
<name>A0A1Y6D393_9GAMM</name>
<evidence type="ECO:0000313" key="3">
    <source>
        <dbReference type="Proteomes" id="UP000192923"/>
    </source>
</evidence>
<gene>
    <name evidence="2" type="ORF">SAMN02949497_0447</name>
</gene>
<protein>
    <submittedName>
        <fullName evidence="2">NlpE N-terminal domain-containing protein</fullName>
    </submittedName>
</protein>
<dbReference type="Pfam" id="PF04170">
    <property type="entry name" value="NlpE"/>
    <property type="match status" value="1"/>
</dbReference>
<dbReference type="STRING" id="1760988.SAMN02949497_0447"/>
<feature type="signal peptide" evidence="1">
    <location>
        <begin position="1"/>
        <end position="22"/>
    </location>
</feature>
<keyword evidence="1" id="KW-0732">Signal</keyword>
<dbReference type="Gene3D" id="2.40.128.640">
    <property type="match status" value="1"/>
</dbReference>
<evidence type="ECO:0000313" key="2">
    <source>
        <dbReference type="EMBL" id="SMF97418.1"/>
    </source>
</evidence>
<sequence>MSNKVFFIILGLLLNLPGPARAESDMQIQEKALKAREMNRAGAMDHSVHAGSAPTAGKFRGVFYGYLPCQEEDCNGLKMTLSLNPKNNYLLVTQPAKLLNRESFEKGKYEWDEGKGIVVLTPNKDAPQRRLAIQNESTLRYLATDGGPLPGDQDQYLLQRSDKAGNREMHIH</sequence>
<keyword evidence="3" id="KW-1185">Reference proteome</keyword>
<dbReference type="AlphaFoldDB" id="A0A1Y6D393"/>
<feature type="chain" id="PRO_5012147682" evidence="1">
    <location>
        <begin position="23"/>
        <end position="172"/>
    </location>
</feature>
<accession>A0A1Y6D393</accession>
<dbReference type="InterPro" id="IPR007298">
    <property type="entry name" value="Cu-R_lipoprotein_NlpE"/>
</dbReference>
<dbReference type="Proteomes" id="UP000192923">
    <property type="component" value="Unassembled WGS sequence"/>
</dbReference>
<reference evidence="2 3" key="1">
    <citation type="submission" date="2016-12" db="EMBL/GenBank/DDBJ databases">
        <authorList>
            <person name="Song W.-J."/>
            <person name="Kurnit D.M."/>
        </authorList>
    </citation>
    <scope>NUCLEOTIDE SEQUENCE [LARGE SCALE GENOMIC DNA]</scope>
    <source>
        <strain evidence="2 3">175</strain>
    </source>
</reference>
<dbReference type="EMBL" id="FXAM01000002">
    <property type="protein sequence ID" value="SMF97418.1"/>
    <property type="molecule type" value="Genomic_DNA"/>
</dbReference>
<organism evidence="2 3">
    <name type="scientific">Methylomagnum ishizawai</name>
    <dbReference type="NCBI Taxonomy" id="1760988"/>
    <lineage>
        <taxon>Bacteria</taxon>
        <taxon>Pseudomonadati</taxon>
        <taxon>Pseudomonadota</taxon>
        <taxon>Gammaproteobacteria</taxon>
        <taxon>Methylococcales</taxon>
        <taxon>Methylococcaceae</taxon>
        <taxon>Methylomagnum</taxon>
    </lineage>
</organism>